<evidence type="ECO:0000259" key="1">
    <source>
        <dbReference type="Pfam" id="PF00481"/>
    </source>
</evidence>
<protein>
    <recommendedName>
        <fullName evidence="1">PPM-type phosphatase domain-containing protein</fullName>
    </recommendedName>
</protein>
<dbReference type="SUPFAM" id="SSF81606">
    <property type="entry name" value="PP2C-like"/>
    <property type="match status" value="1"/>
</dbReference>
<dbReference type="InterPro" id="IPR001932">
    <property type="entry name" value="PPM-type_phosphatase-like_dom"/>
</dbReference>
<sequence length="338" mass="38803">LVDMLEQMVVSKVALKYLVPLGIANSKRLEFLLSQMFTLFELTKRENFMILGCDGLWGVFGPSDAVEFVARQLKVISWFRKLTQNCWSSVTWIMLGKEHISCHLIKEVEDAGNKVKAIDEWEKQIIHQVAHQFKEVPTSLETMHRALAQLKELMTGIEGENVAAERRLEILAKINSLPESVLIEEKLALDGSMEKVKQLEMTVSFRMKVLKHMLGEMQLLEDKMEEVSGSVISFFTEEVIDGVHYYTRFIPDKPPASLEEFLPSLQKKIDEAVIPFTFDSIEKLIRLHAYVKEFGPSLKRVKTSIDILSRELLRFKTESGVIAKVDGKTMNYMLEKYI</sequence>
<dbReference type="Gene3D" id="3.60.40.10">
    <property type="entry name" value="PPM-type phosphatase domain"/>
    <property type="match status" value="1"/>
</dbReference>
<dbReference type="Proteomes" id="UP000824469">
    <property type="component" value="Unassembled WGS sequence"/>
</dbReference>
<comment type="caution">
    <text evidence="2">The sequence shown here is derived from an EMBL/GenBank/DDBJ whole genome shotgun (WGS) entry which is preliminary data.</text>
</comment>
<dbReference type="EMBL" id="JAHRHJ020000003">
    <property type="protein sequence ID" value="KAH9322771.1"/>
    <property type="molecule type" value="Genomic_DNA"/>
</dbReference>
<organism evidence="2 3">
    <name type="scientific">Taxus chinensis</name>
    <name type="common">Chinese yew</name>
    <name type="synonym">Taxus wallichiana var. chinensis</name>
    <dbReference type="NCBI Taxonomy" id="29808"/>
    <lineage>
        <taxon>Eukaryota</taxon>
        <taxon>Viridiplantae</taxon>
        <taxon>Streptophyta</taxon>
        <taxon>Embryophyta</taxon>
        <taxon>Tracheophyta</taxon>
        <taxon>Spermatophyta</taxon>
        <taxon>Pinopsida</taxon>
        <taxon>Pinidae</taxon>
        <taxon>Conifers II</taxon>
        <taxon>Cupressales</taxon>
        <taxon>Taxaceae</taxon>
        <taxon>Taxus</taxon>
    </lineage>
</organism>
<gene>
    <name evidence="2" type="ORF">KI387_017410</name>
</gene>
<accession>A0AA38GGP7</accession>
<proteinExistence type="predicted"/>
<feature type="non-terminal residue" evidence="2">
    <location>
        <position position="338"/>
    </location>
</feature>
<name>A0AA38GGP7_TAXCH</name>
<evidence type="ECO:0000313" key="3">
    <source>
        <dbReference type="Proteomes" id="UP000824469"/>
    </source>
</evidence>
<keyword evidence="3" id="KW-1185">Reference proteome</keyword>
<reference evidence="2 3" key="1">
    <citation type="journal article" date="2021" name="Nat. Plants">
        <title>The Taxus genome provides insights into paclitaxel biosynthesis.</title>
        <authorList>
            <person name="Xiong X."/>
            <person name="Gou J."/>
            <person name="Liao Q."/>
            <person name="Li Y."/>
            <person name="Zhou Q."/>
            <person name="Bi G."/>
            <person name="Li C."/>
            <person name="Du R."/>
            <person name="Wang X."/>
            <person name="Sun T."/>
            <person name="Guo L."/>
            <person name="Liang H."/>
            <person name="Lu P."/>
            <person name="Wu Y."/>
            <person name="Zhang Z."/>
            <person name="Ro D.K."/>
            <person name="Shang Y."/>
            <person name="Huang S."/>
            <person name="Yan J."/>
        </authorList>
    </citation>
    <scope>NUCLEOTIDE SEQUENCE [LARGE SCALE GENOMIC DNA]</scope>
    <source>
        <strain evidence="2">Ta-2019</strain>
    </source>
</reference>
<dbReference type="Pfam" id="PF00481">
    <property type="entry name" value="PP2C"/>
    <property type="match status" value="1"/>
</dbReference>
<feature type="domain" description="PPM-type phosphatase" evidence="1">
    <location>
        <begin position="41"/>
        <end position="75"/>
    </location>
</feature>
<evidence type="ECO:0000313" key="2">
    <source>
        <dbReference type="EMBL" id="KAH9322771.1"/>
    </source>
</evidence>
<dbReference type="InterPro" id="IPR036457">
    <property type="entry name" value="PPM-type-like_dom_sf"/>
</dbReference>
<dbReference type="AlphaFoldDB" id="A0AA38GGP7"/>